<dbReference type="PANTHER" id="PTHR38681:SF1">
    <property type="entry name" value="RETROVIRUS-RELATED POL POLYPROTEIN FROM TRANSPOSON 412-LIKE PROTEIN"/>
    <property type="match status" value="1"/>
</dbReference>
<accession>A0A4Y2D5V9</accession>
<gene>
    <name evidence="2" type="ORF">AVEN_101909_1</name>
    <name evidence="1" type="ORF">AVEN_240632_1</name>
</gene>
<name>A0A4Y2D5V9_ARAVE</name>
<comment type="caution">
    <text evidence="1">The sequence shown here is derived from an EMBL/GenBank/DDBJ whole genome shotgun (WGS) entry which is preliminary data.</text>
</comment>
<organism evidence="1 3">
    <name type="scientific">Araneus ventricosus</name>
    <name type="common">Orbweaver spider</name>
    <name type="synonym">Epeira ventricosa</name>
    <dbReference type="NCBI Taxonomy" id="182803"/>
    <lineage>
        <taxon>Eukaryota</taxon>
        <taxon>Metazoa</taxon>
        <taxon>Ecdysozoa</taxon>
        <taxon>Arthropoda</taxon>
        <taxon>Chelicerata</taxon>
        <taxon>Arachnida</taxon>
        <taxon>Araneae</taxon>
        <taxon>Araneomorphae</taxon>
        <taxon>Entelegynae</taxon>
        <taxon>Araneoidea</taxon>
        <taxon>Araneidae</taxon>
        <taxon>Araneus</taxon>
    </lineage>
</organism>
<dbReference type="EMBL" id="BGPR01000322">
    <property type="protein sequence ID" value="GBM13059.1"/>
    <property type="molecule type" value="Genomic_DNA"/>
</dbReference>
<proteinExistence type="predicted"/>
<sequence length="182" mass="20138">MSLSDKPVPAIKAYSNVSPAELVYGTTLRLPGDFFDEHPVIKSPEKVVEKLSDMFYNFTPAPTKSHHIAKPFVAQGLKTNTHIFVRRDGVRKGLQAPYDGPSAVVKRGDKLYKVNIKGKLVNISIDILNIAFIADDGDITISSGKDTGKSRMAFPCKTKSGRTVRFPSRVQPYVMTMHAQFL</sequence>
<keyword evidence="3" id="KW-1185">Reference proteome</keyword>
<dbReference type="PANTHER" id="PTHR38681">
    <property type="entry name" value="RETROVIRUS-RELATED POL POLYPROTEIN FROM TRANSPOSON 412-LIKE PROTEIN-RELATED"/>
    <property type="match status" value="1"/>
</dbReference>
<dbReference type="Proteomes" id="UP000499080">
    <property type="component" value="Unassembled WGS sequence"/>
</dbReference>
<dbReference type="AlphaFoldDB" id="A0A4Y2D5V9"/>
<evidence type="ECO:0000313" key="3">
    <source>
        <dbReference type="Proteomes" id="UP000499080"/>
    </source>
</evidence>
<dbReference type="OrthoDB" id="6432497at2759"/>
<reference evidence="1 3" key="1">
    <citation type="journal article" date="2019" name="Sci. Rep.">
        <title>Orb-weaving spider Araneus ventricosus genome elucidates the spidroin gene catalogue.</title>
        <authorList>
            <person name="Kono N."/>
            <person name="Nakamura H."/>
            <person name="Ohtoshi R."/>
            <person name="Moran D.A.P."/>
            <person name="Shinohara A."/>
            <person name="Yoshida Y."/>
            <person name="Fujiwara M."/>
            <person name="Mori M."/>
            <person name="Tomita M."/>
            <person name="Arakawa K."/>
        </authorList>
    </citation>
    <scope>NUCLEOTIDE SEQUENCE [LARGE SCALE GENOMIC DNA]</scope>
</reference>
<dbReference type="EMBL" id="BGPR01000300">
    <property type="protein sequence ID" value="GBM11487.1"/>
    <property type="molecule type" value="Genomic_DNA"/>
</dbReference>
<evidence type="ECO:0000313" key="2">
    <source>
        <dbReference type="EMBL" id="GBM13059.1"/>
    </source>
</evidence>
<evidence type="ECO:0000313" key="1">
    <source>
        <dbReference type="EMBL" id="GBM11487.1"/>
    </source>
</evidence>
<protein>
    <submittedName>
        <fullName evidence="1">Uncharacterized protein</fullName>
    </submittedName>
</protein>